<dbReference type="InterPro" id="IPR007021">
    <property type="entry name" value="DUF659"/>
</dbReference>
<dbReference type="Proteomes" id="UP000283530">
    <property type="component" value="Unassembled WGS sequence"/>
</dbReference>
<organism evidence="4 5">
    <name type="scientific">Cinnamomum micranthum f. kanehirae</name>
    <dbReference type="NCBI Taxonomy" id="337451"/>
    <lineage>
        <taxon>Eukaryota</taxon>
        <taxon>Viridiplantae</taxon>
        <taxon>Streptophyta</taxon>
        <taxon>Embryophyta</taxon>
        <taxon>Tracheophyta</taxon>
        <taxon>Spermatophyta</taxon>
        <taxon>Magnoliopsida</taxon>
        <taxon>Magnoliidae</taxon>
        <taxon>Laurales</taxon>
        <taxon>Lauraceae</taxon>
        <taxon>Cinnamomum</taxon>
    </lineage>
</organism>
<dbReference type="PANTHER" id="PTHR32166">
    <property type="entry name" value="OSJNBA0013A04.12 PROTEIN"/>
    <property type="match status" value="1"/>
</dbReference>
<feature type="region of interest" description="Disordered" evidence="1">
    <location>
        <begin position="807"/>
        <end position="866"/>
    </location>
</feature>
<reference evidence="4 5" key="1">
    <citation type="journal article" date="2019" name="Nat. Plants">
        <title>Stout camphor tree genome fills gaps in understanding of flowering plant genome evolution.</title>
        <authorList>
            <person name="Chaw S.M."/>
            <person name="Liu Y.C."/>
            <person name="Wu Y.W."/>
            <person name="Wang H.Y."/>
            <person name="Lin C.I."/>
            <person name="Wu C.S."/>
            <person name="Ke H.M."/>
            <person name="Chang L.Y."/>
            <person name="Hsu C.Y."/>
            <person name="Yang H.T."/>
            <person name="Sudianto E."/>
            <person name="Hsu M.H."/>
            <person name="Wu K.P."/>
            <person name="Wang L.N."/>
            <person name="Leebens-Mack J.H."/>
            <person name="Tsai I.J."/>
        </authorList>
    </citation>
    <scope>NUCLEOTIDE SEQUENCE [LARGE SCALE GENOMIC DNA]</scope>
    <source>
        <strain evidence="5">cv. Chaw 1501</strain>
        <tissue evidence="4">Young leaves</tissue>
    </source>
</reference>
<protein>
    <recommendedName>
        <fullName evidence="6">DUF659 domain-containing protein</fullName>
    </recommendedName>
</protein>
<feature type="compositionally biased region" description="Low complexity" evidence="1">
    <location>
        <begin position="732"/>
        <end position="752"/>
    </location>
</feature>
<dbReference type="Pfam" id="PF04937">
    <property type="entry name" value="DUF659"/>
    <property type="match status" value="1"/>
</dbReference>
<dbReference type="PANTHER" id="PTHR32166:SF74">
    <property type="entry name" value="OS05G0256350 PROTEIN"/>
    <property type="match status" value="1"/>
</dbReference>
<comment type="caution">
    <text evidence="4">The sequence shown here is derived from an EMBL/GenBank/DDBJ whole genome shotgun (WGS) entry which is preliminary data.</text>
</comment>
<accession>A0A443Q3Y9</accession>
<feature type="domain" description="HAT C-terminal dimerisation" evidence="3">
    <location>
        <begin position="402"/>
        <end position="466"/>
    </location>
</feature>
<feature type="compositionally biased region" description="Polar residues" evidence="1">
    <location>
        <begin position="543"/>
        <end position="557"/>
    </location>
</feature>
<feature type="region of interest" description="Disordered" evidence="1">
    <location>
        <begin position="543"/>
        <end position="592"/>
    </location>
</feature>
<evidence type="ECO:0000313" key="4">
    <source>
        <dbReference type="EMBL" id="RWR97743.1"/>
    </source>
</evidence>
<dbReference type="AlphaFoldDB" id="A0A443Q3Y9"/>
<feature type="compositionally biased region" description="Polar residues" evidence="1">
    <location>
        <begin position="844"/>
        <end position="854"/>
    </location>
</feature>
<dbReference type="SUPFAM" id="SSF53098">
    <property type="entry name" value="Ribonuclease H-like"/>
    <property type="match status" value="1"/>
</dbReference>
<proteinExistence type="predicted"/>
<dbReference type="Pfam" id="PF05699">
    <property type="entry name" value="Dimer_Tnp_hAT"/>
    <property type="match status" value="1"/>
</dbReference>
<evidence type="ECO:0000259" key="2">
    <source>
        <dbReference type="Pfam" id="PF04937"/>
    </source>
</evidence>
<dbReference type="InterPro" id="IPR008906">
    <property type="entry name" value="HATC_C_dom"/>
</dbReference>
<gene>
    <name evidence="4" type="ORF">CKAN_02719700</name>
</gene>
<dbReference type="EMBL" id="QPKB01000034">
    <property type="protein sequence ID" value="RWR97743.1"/>
    <property type="molecule type" value="Genomic_DNA"/>
</dbReference>
<evidence type="ECO:0000256" key="1">
    <source>
        <dbReference type="SAM" id="MobiDB-lite"/>
    </source>
</evidence>
<keyword evidence="5" id="KW-1185">Reference proteome</keyword>
<feature type="region of interest" description="Disordered" evidence="1">
    <location>
        <begin position="730"/>
        <end position="754"/>
    </location>
</feature>
<evidence type="ECO:0000313" key="5">
    <source>
        <dbReference type="Proteomes" id="UP000283530"/>
    </source>
</evidence>
<sequence length="866" mass="98264">MKALKGKFGKAREHLVRATGKFFLDGRIPPNKASSPYFTTMLDAVAKHGPGIKAPTPYEIGHACVEKEYEELQAWVQTFKWAWKERGCTVMCDGWTTITHRHLLNFLVYSSMGTVFIKSVDATDYIQDAKYINKLLNEVIEEIGADCVVQVVTDNAANMKAAGMMLMKQRPRIFWSPCAAHCLDLMLEDIAKGKVMQQVIDNHELLRPGITRFATHFIAIESVYKYREGLLRLIKSHEFINSKWGKRPSPITLEVCKIIESNKFWPHVKGVLNVFDPLIKVLRLVDGDDKPTMGFLHEAMERSKLAIQADCKYYKKFWKIIDDRWGRQLKHDLHTAGYFFNPQFTDGHISDEIRLGLKNVIERLAASTDDAIWATNQIDIYNVRAGSFGTTTARRAIAQTYPAKWWLNYGESAPALRTIAIKVLSQTTSSSNCERNWSTFSFIHTRPRNRLTMQKINKLVYIHYNLKLRSRNRRRRQFEDHREYFCPINLDYIFSEEDTVLGQWLEEQEEPVLDQDPEFEELMEELTGDRPEPVRAVERIQEINLTMQQGRAPNTSEPRGKEVDEESESSISTSSSSAGIPPDSPGDEGHYRDDEHVTYETVEHFPDATELDPRRGYVRHVGQTEAGGSSSAATHGHHGSYVGQGTMYGQHGGYVGQQGAMYGQHGGYVGQQGAKYGQHGGYLYDPNWVPPSPTPLISIEQMLIEQGRLARPISQRPLHAPHHYFMPYEYNQSSQSTGDQDSSSSYQEQSEYGHGRHFKHQILSESNKNYKILQSSQKKGTHEVSGHFDIIWPNFTPPTARQELPAATVSKTSKLRSEPTDGLKIPPKGPLPNFKSNGRRLTLHQLSGSKNRPTGSGAPRNHGIQT</sequence>
<dbReference type="GO" id="GO:0046983">
    <property type="term" value="F:protein dimerization activity"/>
    <property type="evidence" value="ECO:0007669"/>
    <property type="project" value="InterPro"/>
</dbReference>
<feature type="domain" description="DUF659" evidence="2">
    <location>
        <begin position="55"/>
        <end position="202"/>
    </location>
</feature>
<dbReference type="STRING" id="337451.A0A443Q3Y9"/>
<name>A0A443Q3Y9_9MAGN</name>
<evidence type="ECO:0000259" key="3">
    <source>
        <dbReference type="Pfam" id="PF05699"/>
    </source>
</evidence>
<dbReference type="InterPro" id="IPR012337">
    <property type="entry name" value="RNaseH-like_sf"/>
</dbReference>
<evidence type="ECO:0008006" key="6">
    <source>
        <dbReference type="Google" id="ProtNLM"/>
    </source>
</evidence>
<dbReference type="OrthoDB" id="2012664at2759"/>